<protein>
    <recommendedName>
        <fullName evidence="9">Transcription factor domain-containing protein</fullName>
    </recommendedName>
</protein>
<feature type="region of interest" description="Disordered" evidence="6">
    <location>
        <begin position="38"/>
        <end position="84"/>
    </location>
</feature>
<accession>A0A177CY65</accession>
<comment type="subcellular location">
    <subcellularLocation>
        <location evidence="1">Nucleus</location>
    </subcellularLocation>
</comment>
<dbReference type="STRING" id="1460663.A0A177CY65"/>
<dbReference type="PANTHER" id="PTHR31845:SF10">
    <property type="entry name" value="ZN(II)2CYS6 TRANSCRIPTION FACTOR (EUROFUNG)"/>
    <property type="match status" value="1"/>
</dbReference>
<evidence type="ECO:0000256" key="4">
    <source>
        <dbReference type="ARBA" id="ARBA00023163"/>
    </source>
</evidence>
<evidence type="ECO:0000313" key="8">
    <source>
        <dbReference type="Proteomes" id="UP000077069"/>
    </source>
</evidence>
<dbReference type="RefSeq" id="XP_018042145.1">
    <property type="nucleotide sequence ID" value="XM_018179865.1"/>
</dbReference>
<dbReference type="GO" id="GO:0000981">
    <property type="term" value="F:DNA-binding transcription factor activity, RNA polymerase II-specific"/>
    <property type="evidence" value="ECO:0007669"/>
    <property type="project" value="TreeGrafter"/>
</dbReference>
<dbReference type="AlphaFoldDB" id="A0A177CY65"/>
<keyword evidence="8" id="KW-1185">Reference proteome</keyword>
<keyword evidence="4" id="KW-0804">Transcription</keyword>
<reference evidence="7 8" key="1">
    <citation type="submission" date="2016-05" db="EMBL/GenBank/DDBJ databases">
        <title>Comparative analysis of secretome profiles of manganese(II)-oxidizing ascomycete fungi.</title>
        <authorList>
            <consortium name="DOE Joint Genome Institute"/>
            <person name="Zeiner C.A."/>
            <person name="Purvine S.O."/>
            <person name="Zink E.M."/>
            <person name="Wu S."/>
            <person name="Pasa-Tolic L."/>
            <person name="Chaput D.L."/>
            <person name="Haridas S."/>
            <person name="Grigoriev I.V."/>
            <person name="Santelli C.M."/>
            <person name="Hansel C.M."/>
        </authorList>
    </citation>
    <scope>NUCLEOTIDE SEQUENCE [LARGE SCALE GENOMIC DNA]</scope>
    <source>
        <strain evidence="7 8">AP3s5-JAC2a</strain>
    </source>
</reference>
<name>A0A177CY65_9PLEO</name>
<evidence type="ECO:0000256" key="2">
    <source>
        <dbReference type="ARBA" id="ARBA00023015"/>
    </source>
</evidence>
<sequence>MCAPLEVLADFLSRRVKQLEQRVDTLIDLLANGQTAALPVSSSASPIPREIDLPLTTPPESSADPDGHSENAHPQYGTPARSPENIPYVQTEPSCIAYDPVEAGLLDDCMAESLLQEFRHSYTSAFPFVIVPPSIDGKALRQSHPFLFHAILTVTAHRQVDLQLILAAKLKEQISLRVINHSHKSLELLQGVLLYTAWYHFYYDPIKQQLAVMLQLCVAMLQDLGFSKNPRNAKKKITMGDTGANLYSVRSLAEKRAFLGTYYLAANFAQSWRRPTTLTHTRYMDQCCQHLMDCQEYATDTIITPLVQLSTLICRVQDYFSYYDIENADVKGEALVQLSVANFDRELARITDSFPQTLIQNNPTLSLTIRLVNLWIYESAVHDSLWVGPNGVPTTRLSSNRLKTLYRCLNAVQSYTKTLITVKNTSLHHLSFPSWSSWCYACIIGCKLVFLTDEREQQTDINETFIEVLNLVMDKSLFHEPRTCSLPAEVTSSTWNPISVAKEGEMLSLFHQMYNKMRFTLPQDLNSTSIDHCETDPLSRIAYFQRNLLCSFTNRLNEHIAKLYVPANTDSSAKSTNSVVLRENWAAPQTDYARQRHERNGIPLMQNMNFNSMNFDSIAPPDNLMPPNGTFEDWLWNTAMDDFTIPPL</sequence>
<dbReference type="PANTHER" id="PTHR31845">
    <property type="entry name" value="FINGER DOMAIN PROTEIN, PUTATIVE-RELATED"/>
    <property type="match status" value="1"/>
</dbReference>
<dbReference type="CDD" id="cd12148">
    <property type="entry name" value="fungal_TF_MHR"/>
    <property type="match status" value="1"/>
</dbReference>
<dbReference type="EMBL" id="KV441548">
    <property type="protein sequence ID" value="OAG11780.1"/>
    <property type="molecule type" value="Genomic_DNA"/>
</dbReference>
<organism evidence="7 8">
    <name type="scientific">Paraphaeosphaeria sporulosa</name>
    <dbReference type="NCBI Taxonomy" id="1460663"/>
    <lineage>
        <taxon>Eukaryota</taxon>
        <taxon>Fungi</taxon>
        <taxon>Dikarya</taxon>
        <taxon>Ascomycota</taxon>
        <taxon>Pezizomycotina</taxon>
        <taxon>Dothideomycetes</taxon>
        <taxon>Pleosporomycetidae</taxon>
        <taxon>Pleosporales</taxon>
        <taxon>Massarineae</taxon>
        <taxon>Didymosphaeriaceae</taxon>
        <taxon>Paraphaeosphaeria</taxon>
    </lineage>
</organism>
<dbReference type="OrthoDB" id="5226580at2759"/>
<evidence type="ECO:0000256" key="3">
    <source>
        <dbReference type="ARBA" id="ARBA00023125"/>
    </source>
</evidence>
<evidence type="ECO:0000313" key="7">
    <source>
        <dbReference type="EMBL" id="OAG11780.1"/>
    </source>
</evidence>
<keyword evidence="3" id="KW-0238">DNA-binding</keyword>
<evidence type="ECO:0008006" key="9">
    <source>
        <dbReference type="Google" id="ProtNLM"/>
    </source>
</evidence>
<dbReference type="GO" id="GO:0000976">
    <property type="term" value="F:transcription cis-regulatory region binding"/>
    <property type="evidence" value="ECO:0007669"/>
    <property type="project" value="TreeGrafter"/>
</dbReference>
<dbReference type="GO" id="GO:0005634">
    <property type="term" value="C:nucleus"/>
    <property type="evidence" value="ECO:0007669"/>
    <property type="project" value="UniProtKB-SubCell"/>
</dbReference>
<evidence type="ECO:0000256" key="1">
    <source>
        <dbReference type="ARBA" id="ARBA00004123"/>
    </source>
</evidence>
<evidence type="ECO:0000256" key="5">
    <source>
        <dbReference type="ARBA" id="ARBA00023242"/>
    </source>
</evidence>
<dbReference type="InterPro" id="IPR051089">
    <property type="entry name" value="prtT"/>
</dbReference>
<keyword evidence="5" id="KW-0539">Nucleus</keyword>
<evidence type="ECO:0000256" key="6">
    <source>
        <dbReference type="SAM" id="MobiDB-lite"/>
    </source>
</evidence>
<dbReference type="InParanoid" id="A0A177CY65"/>
<keyword evidence="2" id="KW-0805">Transcription regulation</keyword>
<proteinExistence type="predicted"/>
<gene>
    <name evidence="7" type="ORF">CC84DRAFT_1170626</name>
</gene>
<dbReference type="GeneID" id="28763351"/>
<dbReference type="Proteomes" id="UP000077069">
    <property type="component" value="Unassembled WGS sequence"/>
</dbReference>